<dbReference type="AlphaFoldDB" id="A0A7T7MA27"/>
<dbReference type="EMBL" id="CP066802">
    <property type="protein sequence ID" value="QQM67459.1"/>
    <property type="molecule type" value="Genomic_DNA"/>
</dbReference>
<name>A0A7T7MA27_9ACTO</name>
<accession>A0A7T7MA27</accession>
<dbReference type="KEGG" id="awe:JG540_00670"/>
<dbReference type="RefSeq" id="WP_200276067.1">
    <property type="nucleotide sequence ID" value="NZ_CP066802.1"/>
</dbReference>
<gene>
    <name evidence="1" type="ORF">JG540_00670</name>
</gene>
<reference evidence="1 2" key="1">
    <citation type="submission" date="2020-12" db="EMBL/GenBank/DDBJ databases">
        <authorList>
            <person name="Zhou J."/>
        </authorList>
    </citation>
    <scope>NUCLEOTIDE SEQUENCE [LARGE SCALE GENOMIC DNA]</scope>
    <source>
        <strain evidence="1 2">CCUG 61299</strain>
    </source>
</reference>
<evidence type="ECO:0000313" key="1">
    <source>
        <dbReference type="EMBL" id="QQM67459.1"/>
    </source>
</evidence>
<organism evidence="1 2">
    <name type="scientific">Actinomyces weissii</name>
    <dbReference type="NCBI Taxonomy" id="675090"/>
    <lineage>
        <taxon>Bacteria</taxon>
        <taxon>Bacillati</taxon>
        <taxon>Actinomycetota</taxon>
        <taxon>Actinomycetes</taxon>
        <taxon>Actinomycetales</taxon>
        <taxon>Actinomycetaceae</taxon>
        <taxon>Actinomyces</taxon>
    </lineage>
</organism>
<sequence length="47" mass="4869">MLPEPERVRPGGPQPGTLDDVVARAVKKVIDAVYTAVVSAVTASAVH</sequence>
<keyword evidence="2" id="KW-1185">Reference proteome</keyword>
<dbReference type="Proteomes" id="UP000595895">
    <property type="component" value="Chromosome"/>
</dbReference>
<evidence type="ECO:0000313" key="2">
    <source>
        <dbReference type="Proteomes" id="UP000595895"/>
    </source>
</evidence>
<protein>
    <submittedName>
        <fullName evidence="1">Uncharacterized protein</fullName>
    </submittedName>
</protein>
<proteinExistence type="predicted"/>